<dbReference type="RefSeq" id="WP_282540782.1">
    <property type="nucleotide sequence ID" value="NZ_JASCIQ010000002.1"/>
</dbReference>
<dbReference type="Proteomes" id="UP001223978">
    <property type="component" value="Unassembled WGS sequence"/>
</dbReference>
<reference evidence="2 3" key="1">
    <citation type="submission" date="2023-05" db="EMBL/GenBank/DDBJ databases">
        <title>Draft genome sequence of Streptomyces sp. B-S-A6 isolated from a cave soil in Thailand.</title>
        <authorList>
            <person name="Chamroensaksri N."/>
            <person name="Muangham S."/>
        </authorList>
    </citation>
    <scope>NUCLEOTIDE SEQUENCE [LARGE SCALE GENOMIC DNA]</scope>
    <source>
        <strain evidence="2 3">B-S-A6</strain>
    </source>
</reference>
<protein>
    <submittedName>
        <fullName evidence="2">Uncharacterized protein</fullName>
    </submittedName>
</protein>
<name>A0ABT6S692_9ACTN</name>
<gene>
    <name evidence="2" type="ORF">QIS96_03305</name>
</gene>
<dbReference type="EMBL" id="JASCIQ010000002">
    <property type="protein sequence ID" value="MDI3402851.1"/>
    <property type="molecule type" value="Genomic_DNA"/>
</dbReference>
<evidence type="ECO:0000313" key="2">
    <source>
        <dbReference type="EMBL" id="MDI3402851.1"/>
    </source>
</evidence>
<keyword evidence="3" id="KW-1185">Reference proteome</keyword>
<sequence length="84" mass="8535">MTTDGGALSAPSSDPVALPRAASCALTVRALSAAICGGDEADRSEVEKARRELDRLVRAGIANQYTGAAGGSGGEQQARYRTSP</sequence>
<comment type="caution">
    <text evidence="2">The sequence shown here is derived from an EMBL/GenBank/DDBJ whole genome shotgun (WGS) entry which is preliminary data.</text>
</comment>
<evidence type="ECO:0000256" key="1">
    <source>
        <dbReference type="SAM" id="MobiDB-lite"/>
    </source>
</evidence>
<accession>A0ABT6S692</accession>
<evidence type="ECO:0000313" key="3">
    <source>
        <dbReference type="Proteomes" id="UP001223978"/>
    </source>
</evidence>
<organism evidence="2 3">
    <name type="scientific">Streptomyces cavernicola</name>
    <dbReference type="NCBI Taxonomy" id="3043613"/>
    <lineage>
        <taxon>Bacteria</taxon>
        <taxon>Bacillati</taxon>
        <taxon>Actinomycetota</taxon>
        <taxon>Actinomycetes</taxon>
        <taxon>Kitasatosporales</taxon>
        <taxon>Streptomycetaceae</taxon>
        <taxon>Streptomyces</taxon>
    </lineage>
</organism>
<feature type="region of interest" description="Disordered" evidence="1">
    <location>
        <begin position="65"/>
        <end position="84"/>
    </location>
</feature>
<proteinExistence type="predicted"/>